<dbReference type="PATRIC" id="fig|299146.4.peg.1933"/>
<feature type="transmembrane region" description="Helical" evidence="1">
    <location>
        <begin position="224"/>
        <end position="246"/>
    </location>
</feature>
<gene>
    <name evidence="2" type="ORF">GA0070621_1874</name>
</gene>
<name>A0A1A8ZIN9_9ACTN</name>
<dbReference type="PANTHER" id="PTHR36840">
    <property type="entry name" value="BLL5714 PROTEIN"/>
    <property type="match status" value="1"/>
</dbReference>
<feature type="transmembrane region" description="Helical" evidence="1">
    <location>
        <begin position="62"/>
        <end position="82"/>
    </location>
</feature>
<keyword evidence="1" id="KW-1133">Transmembrane helix</keyword>
<dbReference type="EMBL" id="LT594324">
    <property type="protein sequence ID" value="SBT43736.1"/>
    <property type="molecule type" value="Genomic_DNA"/>
</dbReference>
<dbReference type="Proteomes" id="UP000198765">
    <property type="component" value="Chromosome I"/>
</dbReference>
<feature type="transmembrane region" description="Helical" evidence="1">
    <location>
        <begin position="180"/>
        <end position="203"/>
    </location>
</feature>
<accession>A0A1A8ZIN9</accession>
<dbReference type="InterPro" id="IPR010640">
    <property type="entry name" value="Low_temperature_requirement_A"/>
</dbReference>
<evidence type="ECO:0000313" key="3">
    <source>
        <dbReference type="Proteomes" id="UP000198765"/>
    </source>
</evidence>
<keyword evidence="3" id="KW-1185">Reference proteome</keyword>
<dbReference type="RefSeq" id="WP_091193378.1">
    <property type="nucleotide sequence ID" value="NZ_LT594324.1"/>
</dbReference>
<dbReference type="AlphaFoldDB" id="A0A1A8ZIN9"/>
<reference evidence="2 3" key="1">
    <citation type="submission" date="2016-06" db="EMBL/GenBank/DDBJ databases">
        <authorList>
            <person name="Kjaerup R.B."/>
            <person name="Dalgaard T.S."/>
            <person name="Juul-Madsen H.R."/>
        </authorList>
    </citation>
    <scope>NUCLEOTIDE SEQUENCE [LARGE SCALE GENOMIC DNA]</scope>
    <source>
        <strain evidence="2 3">DSM 45248</strain>
    </source>
</reference>
<keyword evidence="1" id="KW-0812">Transmembrane</keyword>
<sequence>MVAADGDSPGAAGLRGIEAETQRATFLELFLDLVFVFALNRVTQSLAVGFTAGYPMPFDQTGQAVVLFLALWLLWMANAFLTSRLDPETSVVQFVMILTMAGSMVMAVAAPQGFHERALIFAGAYLTVQIGRGLALLVATRGRSGPGNPAPLLRVLIWSGLTAAPWLVGGITDEQGVRAVLWSIALALDYVGLALGWPVPWLGRSQVAGQSIAGERLGERYQQFLLIALGESILTIGITFSGGPGFTRDRTIAFALAMLTTVQFWRIYFYRAGGLLPLAITRAREPVRLGRSASFTHLAMVAGIIVSGVGYELYIDHPLGHTEPGWLAVIIGGPALFLAGRVAFEYQVFGRISRARVAGLLCLGLLIPALLVLPTLAAGAATVAVLFAITVADAYRARGRTSEEPAPPV</sequence>
<feature type="transmembrane region" description="Helical" evidence="1">
    <location>
        <begin position="151"/>
        <end position="168"/>
    </location>
</feature>
<keyword evidence="1" id="KW-0472">Membrane</keyword>
<dbReference type="Pfam" id="PF06772">
    <property type="entry name" value="LtrA"/>
    <property type="match status" value="1"/>
</dbReference>
<feature type="transmembrane region" description="Helical" evidence="1">
    <location>
        <begin position="356"/>
        <end position="373"/>
    </location>
</feature>
<feature type="transmembrane region" description="Helical" evidence="1">
    <location>
        <begin position="118"/>
        <end position="139"/>
    </location>
</feature>
<evidence type="ECO:0000313" key="2">
    <source>
        <dbReference type="EMBL" id="SBT43736.1"/>
    </source>
</evidence>
<organism evidence="2 3">
    <name type="scientific">Micromonospora narathiwatensis</name>
    <dbReference type="NCBI Taxonomy" id="299146"/>
    <lineage>
        <taxon>Bacteria</taxon>
        <taxon>Bacillati</taxon>
        <taxon>Actinomycetota</taxon>
        <taxon>Actinomycetes</taxon>
        <taxon>Micromonosporales</taxon>
        <taxon>Micromonosporaceae</taxon>
        <taxon>Micromonospora</taxon>
    </lineage>
</organism>
<proteinExistence type="predicted"/>
<dbReference type="OrthoDB" id="3403309at2"/>
<feature type="transmembrane region" description="Helical" evidence="1">
    <location>
        <begin position="326"/>
        <end position="344"/>
    </location>
</feature>
<dbReference type="PANTHER" id="PTHR36840:SF1">
    <property type="entry name" value="BLL5714 PROTEIN"/>
    <property type="match status" value="1"/>
</dbReference>
<feature type="transmembrane region" description="Helical" evidence="1">
    <location>
        <begin position="292"/>
        <end position="314"/>
    </location>
</feature>
<feature type="transmembrane region" description="Helical" evidence="1">
    <location>
        <begin position="252"/>
        <end position="271"/>
    </location>
</feature>
<evidence type="ECO:0000256" key="1">
    <source>
        <dbReference type="SAM" id="Phobius"/>
    </source>
</evidence>
<feature type="transmembrane region" description="Helical" evidence="1">
    <location>
        <begin position="94"/>
        <end position="112"/>
    </location>
</feature>
<protein>
    <submittedName>
        <fullName evidence="2">Low temperature requirement protein LtrA</fullName>
    </submittedName>
</protein>